<evidence type="ECO:0008006" key="3">
    <source>
        <dbReference type="Google" id="ProtNLM"/>
    </source>
</evidence>
<organism evidence="1 2">
    <name type="scientific">Herbinix hemicellulosilytica</name>
    <dbReference type="NCBI Taxonomy" id="1564487"/>
    <lineage>
        <taxon>Bacteria</taxon>
        <taxon>Bacillati</taxon>
        <taxon>Bacillota</taxon>
        <taxon>Clostridia</taxon>
        <taxon>Lachnospirales</taxon>
        <taxon>Lachnospiraceae</taxon>
        <taxon>Herbinix</taxon>
    </lineage>
</organism>
<dbReference type="SUPFAM" id="SSF55729">
    <property type="entry name" value="Acyl-CoA N-acyltransferases (Nat)"/>
    <property type="match status" value="1"/>
</dbReference>
<dbReference type="Proteomes" id="UP000236497">
    <property type="component" value="Unassembled WGS sequence"/>
</dbReference>
<gene>
    <name evidence="1" type="ORF">HHT355_2117</name>
</gene>
<dbReference type="EMBL" id="CVTD020000024">
    <property type="protein sequence ID" value="CRZ35315.1"/>
    <property type="molecule type" value="Genomic_DNA"/>
</dbReference>
<evidence type="ECO:0000313" key="1">
    <source>
        <dbReference type="EMBL" id="CRZ35315.1"/>
    </source>
</evidence>
<dbReference type="PANTHER" id="PTHR41368">
    <property type="entry name" value="PROTEIN YGHO"/>
    <property type="match status" value="1"/>
</dbReference>
<sequence>MVEVREVKTRKERKLFASFNADMYKDVPQAIPDLVSDEYKNFDPKKNPAYEYCRVKQFLAFKDGKCVGRIAGIINDAANKKWQTKRIRFSRVDFIDDPEVSAALFKAVEEWGRAEGLTQIHGPIGFCDLDQEGMLIEGFEEDGMFITIYNHPYYIKHMENLGYRKDIDWIENQIKMPEKPNEKLSKLSELVLKRYNLRLIEPKSKKEIKPFLPKVFDLINEAYKHLYGTVELTPAQIMKYYRQFILIINTDYVKFIVNENDELVGFGLAAPSMNKAVKKSNGRLFPFGWYRILRAPYATTEVLDLFLVGVVPKMQNKGLTAVLLHSMTESARKNNIKFAETGPELETNHQVLALWRHYETRQHKRRRCWIKDL</sequence>
<reference evidence="1 2" key="1">
    <citation type="submission" date="2015-06" db="EMBL/GenBank/DDBJ databases">
        <authorList>
            <person name="Wibberg Daniel"/>
        </authorList>
    </citation>
    <scope>NUCLEOTIDE SEQUENCE [LARGE SCALE GENOMIC DNA]</scope>
    <source>
        <strain evidence="1 2">T3/55T</strain>
    </source>
</reference>
<evidence type="ECO:0000313" key="2">
    <source>
        <dbReference type="Proteomes" id="UP000236497"/>
    </source>
</evidence>
<proteinExistence type="predicted"/>
<dbReference type="OrthoDB" id="9806005at2"/>
<dbReference type="InterPro" id="IPR039968">
    <property type="entry name" value="BcerS-like"/>
</dbReference>
<dbReference type="RefSeq" id="WP_103203407.1">
    <property type="nucleotide sequence ID" value="NZ_CVTD020000024.1"/>
</dbReference>
<dbReference type="PANTHER" id="PTHR41368:SF1">
    <property type="entry name" value="PROTEIN YGHO"/>
    <property type="match status" value="1"/>
</dbReference>
<dbReference type="AlphaFoldDB" id="A0A0H5SJP2"/>
<dbReference type="InterPro" id="IPR016181">
    <property type="entry name" value="Acyl_CoA_acyltransferase"/>
</dbReference>
<keyword evidence="2" id="KW-1185">Reference proteome</keyword>
<name>A0A0H5SJP2_HERHM</name>
<accession>A0A0H5SJP2</accession>
<protein>
    <recommendedName>
        <fullName evidence="3">N-acetyltransferase domain-containing protein</fullName>
    </recommendedName>
</protein>
<dbReference type="Gene3D" id="3.40.630.30">
    <property type="match status" value="1"/>
</dbReference>